<evidence type="ECO:0000313" key="1">
    <source>
        <dbReference type="EMBL" id="KAE9531694.1"/>
    </source>
</evidence>
<sequence>MGPVLPLTTTDMFSCCRNSWTTSRADVVGLMCNFRLVGCGRPVSYAAHTCVTTTVFVITGNITRISVPRYSGSFRLRKSLTSMIPGAGTGTSDSLFIVASENPSSSTLFTSARSDDCPSLNSGSSLLSVTKSEEQLCFLANPYSRSWTGGDRYCSLRLISGQTDSSVRIEFNPGPGQLPRDLTNFESGNCNNCKTYAQYNYIWSRWRVYRVAFGGLHFQLTVASALRTVGVGHLRLEQSFARKVHHVQQPPQMFPRGVQARFQRLNGVQPLLGRFQVGRTPRLSDRVPGVVRVQLHDTGKSGVQEQRVRPIRAEVYHLEHLHAERHQLNPVQVDSRLVALADRARHLGRRHDHYQAHVWVDFDHLTGVHPLHRPFVFRYLDQREQPIGGHFELRSEPEARVIARRSGTLLEPQPFFPAIKKSRSVRLSERDDFFKILAIGVHFRLTTFFGWHTLLTVVFDSYTRSVTYLHLGDSLDEFRPEANRTISRFLQVVLKPFEILPRESYFVEPMEIVEHFFWVRIVNLYHGLVLPLNNCLNVGGFLLFVFDVQSFPLTSNKDLCRSGRMEIILSSMSSILTFIAAEHRRDFRLCIGSSRSFHVPNY</sequence>
<proteinExistence type="predicted"/>
<reference evidence="1 2" key="1">
    <citation type="submission" date="2019-08" db="EMBL/GenBank/DDBJ databases">
        <title>The genome of the soybean aphid Biotype 1, its phylome, world population structure and adaptation to the North American continent.</title>
        <authorList>
            <person name="Giordano R."/>
            <person name="Donthu R.K."/>
            <person name="Hernandez A.G."/>
            <person name="Wright C.L."/>
            <person name="Zimin A.V."/>
        </authorList>
    </citation>
    <scope>NUCLEOTIDE SEQUENCE [LARGE SCALE GENOMIC DNA]</scope>
    <source>
        <tissue evidence="1">Whole aphids</tissue>
    </source>
</reference>
<comment type="caution">
    <text evidence="1">The sequence shown here is derived from an EMBL/GenBank/DDBJ whole genome shotgun (WGS) entry which is preliminary data.</text>
</comment>
<evidence type="ECO:0000313" key="2">
    <source>
        <dbReference type="Proteomes" id="UP000475862"/>
    </source>
</evidence>
<name>A0A6G0TFH6_APHGL</name>
<dbReference type="Proteomes" id="UP000475862">
    <property type="component" value="Unassembled WGS sequence"/>
</dbReference>
<keyword evidence="2" id="KW-1185">Reference proteome</keyword>
<accession>A0A6G0TFH6</accession>
<organism evidence="1 2">
    <name type="scientific">Aphis glycines</name>
    <name type="common">Soybean aphid</name>
    <dbReference type="NCBI Taxonomy" id="307491"/>
    <lineage>
        <taxon>Eukaryota</taxon>
        <taxon>Metazoa</taxon>
        <taxon>Ecdysozoa</taxon>
        <taxon>Arthropoda</taxon>
        <taxon>Hexapoda</taxon>
        <taxon>Insecta</taxon>
        <taxon>Pterygota</taxon>
        <taxon>Neoptera</taxon>
        <taxon>Paraneoptera</taxon>
        <taxon>Hemiptera</taxon>
        <taxon>Sternorrhyncha</taxon>
        <taxon>Aphidomorpha</taxon>
        <taxon>Aphidoidea</taxon>
        <taxon>Aphididae</taxon>
        <taxon>Aphidini</taxon>
        <taxon>Aphis</taxon>
        <taxon>Aphis</taxon>
    </lineage>
</organism>
<protein>
    <submittedName>
        <fullName evidence="1">Uncharacterized protein</fullName>
    </submittedName>
</protein>
<gene>
    <name evidence="1" type="ORF">AGLY_010900</name>
</gene>
<dbReference type="AlphaFoldDB" id="A0A6G0TFH6"/>
<dbReference type="EMBL" id="VYZN01000041">
    <property type="protein sequence ID" value="KAE9531694.1"/>
    <property type="molecule type" value="Genomic_DNA"/>
</dbReference>